<dbReference type="Gene3D" id="3.40.50.1820">
    <property type="entry name" value="alpha/beta hydrolase"/>
    <property type="match status" value="1"/>
</dbReference>
<protein>
    <submittedName>
        <fullName evidence="5">Carboxylesterase</fullName>
    </submittedName>
</protein>
<evidence type="ECO:0000256" key="1">
    <source>
        <dbReference type="PIRSR" id="PIRSR017388-1"/>
    </source>
</evidence>
<feature type="binding site" evidence="2">
    <location>
        <position position="28"/>
    </location>
    <ligand>
        <name>substrate</name>
    </ligand>
</feature>
<dbReference type="Pfam" id="PF12146">
    <property type="entry name" value="Hydrolase_4"/>
    <property type="match status" value="1"/>
</dbReference>
<dbReference type="Proteomes" id="UP000320806">
    <property type="component" value="Unassembled WGS sequence"/>
</dbReference>
<gene>
    <name evidence="5" type="ORF">FB459_1698</name>
</gene>
<dbReference type="PANTHER" id="PTHR11614">
    <property type="entry name" value="PHOSPHOLIPASE-RELATED"/>
    <property type="match status" value="1"/>
</dbReference>
<organism evidence="5 6">
    <name type="scientific">Yimella lutea</name>
    <dbReference type="NCBI Taxonomy" id="587872"/>
    <lineage>
        <taxon>Bacteria</taxon>
        <taxon>Bacillati</taxon>
        <taxon>Actinomycetota</taxon>
        <taxon>Actinomycetes</taxon>
        <taxon>Micrococcales</taxon>
        <taxon>Dermacoccaceae</taxon>
        <taxon>Yimella</taxon>
    </lineage>
</organism>
<keyword evidence="6" id="KW-1185">Reference proteome</keyword>
<dbReference type="InterPro" id="IPR051044">
    <property type="entry name" value="MAG_DAG_Lipase"/>
</dbReference>
<evidence type="ECO:0000259" key="4">
    <source>
        <dbReference type="Pfam" id="PF12146"/>
    </source>
</evidence>
<sequence>MDVMQIREGATPIVHDGSRTGVLVCHAFTGSPAAVRPLAEHLVDEGFSVRAPRLPGHGTAWQDLDGTTWTDWYAELEGAYAELTERCDTVVACGLSMGATLSTLLVQRNPEIAGLVVINPVMRTKNLKFRLIPVARRLRSTVSGIGGDIKKDGVSHDAYERMPLRPLHTQAQLWHRVTRDLPQITQPVLVLRSRVDHIVAPASSQLFLSRISSTDVTDVVLENSYHVATLDNDAPRIHEAVTDFTRRVAGNA</sequence>
<dbReference type="InterPro" id="IPR012354">
    <property type="entry name" value="Esterase_lipase"/>
</dbReference>
<accession>A0A542EG23</accession>
<feature type="active site" description="Nucleophile" evidence="1">
    <location>
        <position position="96"/>
    </location>
</feature>
<dbReference type="PIRSF" id="PIRSF017388">
    <property type="entry name" value="Esterase_lipase"/>
    <property type="match status" value="1"/>
</dbReference>
<dbReference type="EMBL" id="VFMO01000001">
    <property type="protein sequence ID" value="TQJ14250.1"/>
    <property type="molecule type" value="Genomic_DNA"/>
</dbReference>
<feature type="binding site" evidence="2">
    <location>
        <position position="97"/>
    </location>
    <ligand>
        <name>substrate</name>
    </ligand>
</feature>
<dbReference type="AlphaFoldDB" id="A0A542EG23"/>
<feature type="site" description="Important for substrate specificity" evidence="3">
    <location>
        <position position="145"/>
    </location>
</feature>
<feature type="active site" description="Charge relay system" evidence="1">
    <location>
        <position position="226"/>
    </location>
</feature>
<evidence type="ECO:0000256" key="3">
    <source>
        <dbReference type="PIRSR" id="PIRSR017388-3"/>
    </source>
</evidence>
<dbReference type="InterPro" id="IPR022742">
    <property type="entry name" value="Hydrolase_4"/>
</dbReference>
<evidence type="ECO:0000256" key="2">
    <source>
        <dbReference type="PIRSR" id="PIRSR017388-2"/>
    </source>
</evidence>
<reference evidence="5 6" key="1">
    <citation type="submission" date="2019-06" db="EMBL/GenBank/DDBJ databases">
        <title>Sequencing the genomes of 1000 actinobacteria strains.</title>
        <authorList>
            <person name="Klenk H.-P."/>
        </authorList>
    </citation>
    <scope>NUCLEOTIDE SEQUENCE [LARGE SCALE GENOMIC DNA]</scope>
    <source>
        <strain evidence="5 6">DSM 19828</strain>
    </source>
</reference>
<proteinExistence type="predicted"/>
<dbReference type="GO" id="GO:0052689">
    <property type="term" value="F:carboxylic ester hydrolase activity"/>
    <property type="evidence" value="ECO:0007669"/>
    <property type="project" value="InterPro"/>
</dbReference>
<dbReference type="SUPFAM" id="SSF53474">
    <property type="entry name" value="alpha/beta-Hydrolases"/>
    <property type="match status" value="1"/>
</dbReference>
<dbReference type="InterPro" id="IPR029058">
    <property type="entry name" value="AB_hydrolase_fold"/>
</dbReference>
<comment type="caution">
    <text evidence="5">The sequence shown here is derived from an EMBL/GenBank/DDBJ whole genome shotgun (WGS) entry which is preliminary data.</text>
</comment>
<feature type="active site" description="Charge relay system" evidence="1">
    <location>
        <position position="196"/>
    </location>
</feature>
<feature type="domain" description="Serine aminopeptidase S33" evidence="4">
    <location>
        <begin position="20"/>
        <end position="231"/>
    </location>
</feature>
<evidence type="ECO:0000313" key="5">
    <source>
        <dbReference type="EMBL" id="TQJ14250.1"/>
    </source>
</evidence>
<name>A0A542EG23_9MICO</name>
<evidence type="ECO:0000313" key="6">
    <source>
        <dbReference type="Proteomes" id="UP000320806"/>
    </source>
</evidence>